<proteinExistence type="predicted"/>
<dbReference type="EMBL" id="KN824344">
    <property type="protein sequence ID" value="KIM23005.1"/>
    <property type="molecule type" value="Genomic_DNA"/>
</dbReference>
<reference evidence="1 2" key="1">
    <citation type="submission" date="2014-04" db="EMBL/GenBank/DDBJ databases">
        <authorList>
            <consortium name="DOE Joint Genome Institute"/>
            <person name="Kuo A."/>
            <person name="Zuccaro A."/>
            <person name="Kohler A."/>
            <person name="Nagy L.G."/>
            <person name="Floudas D."/>
            <person name="Copeland A."/>
            <person name="Barry K.W."/>
            <person name="Cichocki N."/>
            <person name="Veneault-Fourrey C."/>
            <person name="LaButti K."/>
            <person name="Lindquist E.A."/>
            <person name="Lipzen A."/>
            <person name="Lundell T."/>
            <person name="Morin E."/>
            <person name="Murat C."/>
            <person name="Sun H."/>
            <person name="Tunlid A."/>
            <person name="Henrissat B."/>
            <person name="Grigoriev I.V."/>
            <person name="Hibbett D.S."/>
            <person name="Martin F."/>
            <person name="Nordberg H.P."/>
            <person name="Cantor M.N."/>
            <person name="Hua S.X."/>
        </authorList>
    </citation>
    <scope>NUCLEOTIDE SEQUENCE [LARGE SCALE GENOMIC DNA]</scope>
    <source>
        <strain evidence="1 2">MAFF 305830</strain>
    </source>
</reference>
<dbReference type="AlphaFoldDB" id="A0A0C3AEB8"/>
<organism evidence="1 2">
    <name type="scientific">Serendipita vermifera MAFF 305830</name>
    <dbReference type="NCBI Taxonomy" id="933852"/>
    <lineage>
        <taxon>Eukaryota</taxon>
        <taxon>Fungi</taxon>
        <taxon>Dikarya</taxon>
        <taxon>Basidiomycota</taxon>
        <taxon>Agaricomycotina</taxon>
        <taxon>Agaricomycetes</taxon>
        <taxon>Sebacinales</taxon>
        <taxon>Serendipitaceae</taxon>
        <taxon>Serendipita</taxon>
    </lineage>
</organism>
<keyword evidence="2" id="KW-1185">Reference proteome</keyword>
<reference evidence="2" key="2">
    <citation type="submission" date="2015-01" db="EMBL/GenBank/DDBJ databases">
        <title>Evolutionary Origins and Diversification of the Mycorrhizal Mutualists.</title>
        <authorList>
            <consortium name="DOE Joint Genome Institute"/>
            <consortium name="Mycorrhizal Genomics Consortium"/>
            <person name="Kohler A."/>
            <person name="Kuo A."/>
            <person name="Nagy L.G."/>
            <person name="Floudas D."/>
            <person name="Copeland A."/>
            <person name="Barry K.W."/>
            <person name="Cichocki N."/>
            <person name="Veneault-Fourrey C."/>
            <person name="LaButti K."/>
            <person name="Lindquist E.A."/>
            <person name="Lipzen A."/>
            <person name="Lundell T."/>
            <person name="Morin E."/>
            <person name="Murat C."/>
            <person name="Riley R."/>
            <person name="Ohm R."/>
            <person name="Sun H."/>
            <person name="Tunlid A."/>
            <person name="Henrissat B."/>
            <person name="Grigoriev I.V."/>
            <person name="Hibbett D.S."/>
            <person name="Martin F."/>
        </authorList>
    </citation>
    <scope>NUCLEOTIDE SEQUENCE [LARGE SCALE GENOMIC DNA]</scope>
    <source>
        <strain evidence="2">MAFF 305830</strain>
    </source>
</reference>
<name>A0A0C3AEB8_SERVB</name>
<sequence length="171" mass="18369">MLGPPDPFSRPLHSASTSSSVVIYLPSMLCKYLSIFASFACSSSALLIKRDAASEWADMAHSLSAVNPSDIDLGCPTKCSIWNAVETIATNYPMVSYDFCSTSAKDAFTGCRDCLKSSHGHPQENYEDDLQSAQHFIENDGKCGIFNCINTSKANVEATNSAKTVPGFSCS</sequence>
<gene>
    <name evidence="1" type="ORF">M408DRAFT_11760</name>
</gene>
<dbReference type="Proteomes" id="UP000054097">
    <property type="component" value="Unassembled WGS sequence"/>
</dbReference>
<accession>A0A0C3AEB8</accession>
<protein>
    <submittedName>
        <fullName evidence="1">Uncharacterized protein</fullName>
    </submittedName>
</protein>
<evidence type="ECO:0000313" key="2">
    <source>
        <dbReference type="Proteomes" id="UP000054097"/>
    </source>
</evidence>
<dbReference type="HOGENOM" id="CLU_133419_0_0_1"/>
<evidence type="ECO:0000313" key="1">
    <source>
        <dbReference type="EMBL" id="KIM23005.1"/>
    </source>
</evidence>